<name>A0A2P7S957_9HYPH</name>
<feature type="region of interest" description="Disordered" evidence="1">
    <location>
        <begin position="434"/>
        <end position="496"/>
    </location>
</feature>
<dbReference type="EMBL" id="PXYL01000009">
    <property type="protein sequence ID" value="PSJ59022.1"/>
    <property type="molecule type" value="Genomic_DNA"/>
</dbReference>
<comment type="caution">
    <text evidence="2">The sequence shown here is derived from an EMBL/GenBank/DDBJ whole genome shotgun (WGS) entry which is preliminary data.</text>
</comment>
<accession>A0A2P7S957</accession>
<dbReference type="OrthoDB" id="8282328at2"/>
<dbReference type="Proteomes" id="UP000240653">
    <property type="component" value="Unassembled WGS sequence"/>
</dbReference>
<proteinExistence type="predicted"/>
<reference evidence="2 3" key="1">
    <citation type="submission" date="2018-03" db="EMBL/GenBank/DDBJ databases">
        <title>The draft genome of Mesorhizobium soli JCM 19897.</title>
        <authorList>
            <person name="Li L."/>
            <person name="Liu L."/>
            <person name="Liang L."/>
            <person name="Wang T."/>
            <person name="Zhang X."/>
        </authorList>
    </citation>
    <scope>NUCLEOTIDE SEQUENCE [LARGE SCALE GENOMIC DNA]</scope>
    <source>
        <strain evidence="2 3">JCM 19897</strain>
    </source>
</reference>
<evidence type="ECO:0000256" key="1">
    <source>
        <dbReference type="SAM" id="MobiDB-lite"/>
    </source>
</evidence>
<gene>
    <name evidence="2" type="ORF">C7I85_18490</name>
</gene>
<protein>
    <submittedName>
        <fullName evidence="2">Uncharacterized protein</fullName>
    </submittedName>
</protein>
<keyword evidence="3" id="KW-1185">Reference proteome</keyword>
<evidence type="ECO:0000313" key="3">
    <source>
        <dbReference type="Proteomes" id="UP000240653"/>
    </source>
</evidence>
<evidence type="ECO:0000313" key="2">
    <source>
        <dbReference type="EMBL" id="PSJ59022.1"/>
    </source>
</evidence>
<dbReference type="RefSeq" id="WP_106725556.1">
    <property type="nucleotide sequence ID" value="NZ_PXYL01000009.1"/>
</dbReference>
<dbReference type="AlphaFoldDB" id="A0A2P7S957"/>
<organism evidence="2 3">
    <name type="scientific">Pseudaminobacter soli</name>
    <name type="common">ex Li et al. 2025</name>
    <dbReference type="NCBI Taxonomy" id="1295366"/>
    <lineage>
        <taxon>Bacteria</taxon>
        <taxon>Pseudomonadati</taxon>
        <taxon>Pseudomonadota</taxon>
        <taxon>Alphaproteobacteria</taxon>
        <taxon>Hyphomicrobiales</taxon>
        <taxon>Phyllobacteriaceae</taxon>
        <taxon>Pseudaminobacter</taxon>
    </lineage>
</organism>
<sequence length="722" mass="77064">MDQATKTTGKGRRVALWATAAVIAIAAAGVTINKFSLERSISQHIAKHGGNAGSVQVDFLGRVHLRDVTLPFRSGSSVQITAIDGRPKILFLNGNLDITGLTAEIAGGKISIPHAAIEEANFDRQSLAEMFGPSELTLAKRIERFSAKRISAPEITVSHAMAGNKQKIAYTNVAFDDIARGHVAQYSSGGAVLEFDLNSPAPDGQTKKQNVSGTIGAISGKDFEAAYVARLYTEKAGEADNQTRNVYGPFSITDLAWTVDEGTFKYAEIRSGGFSVRMPAEPLLETLEKLQASPDPDTLTPAERGALFAKFISLVDVIDKGDIEMNGLKVSGPSKDKSQTIHFDVDRMTLQFDNSKLDASINGVSMGEGDDYVKLGEASVSGFSWGPTLEGLKKFVALNEDQMAAFPYATLLPEFGTIRIANLDVDLPHSDAEAVDSLNPLGSEETSEANDSSEIEAEDEANDEAYAASPDTPGIEENAESEASSSAEEQAEAPGQERIRLSLKNYEMALNKLYNGIPTDIRIVYDDLSLPVPENTNDEAYKQLRKLGYDKLTLSSRIEGAWDEASQNFVVKDVSIGGPDMGTISISGVIGGVTKDFFSGDVTRAQVATLGLKAREVNLKVEEKGLIGKSLALYAAESGMTVDEVRTSLALIAGAVLQEAAANQPKLQQAVTALSSFLAKPNILTMSVKAKSEAGIGVVEIATASQDPLSLLEKVDIEAKTE</sequence>
<feature type="compositionally biased region" description="Acidic residues" evidence="1">
    <location>
        <begin position="445"/>
        <end position="463"/>
    </location>
</feature>